<dbReference type="EMBL" id="CAWYQH010000097">
    <property type="protein sequence ID" value="CAK8684562.1"/>
    <property type="molecule type" value="Genomic_DNA"/>
</dbReference>
<sequence>MSVEGWLSVAVSRIFCRSRFDDASSVSSDISDRIADVSTDEVSSCNDSPHHQMKTPLTKAPSWGKLGSGLSKSTVAIDSSSKSLKFTKKKGLGKPPSGKSGLQAPGSALVGSRLASNSTTCSPSTGSPLSGGVRGTLCYRSLPRPNKSKMNDDLRSRSITSSQATSVDAGANGEKTSLRRSPSLQRLLGLGKPKQVSDQSTADTSAVVLSNPHVTSPNSRGTIHHTVSPVRSDGSGCSNIDPSSPSRRGLGHYNSLRRPGKSTRGDTLSTSALSYLSLPRPGRSPAGTKPPATDPCTNSGVMTWSPKRPNANSAYSVSPPQSNPFMSLDLLSSPTLCLGESDPAHAEEFLKKATRGGVSDWPLPTLHTSSSIARSIPNMNKVESLTKPYDVTNNDVKAGSLTKRNESGRSFPGRRSMMSSTPSLYSLAEDNVVPMKSTLDSLKCDNNALKSHLSSNAQVVNAFEDSLSCMNDRLKQLSVSAEEKDSELQELRATIETLKRNQSPDEWSSGSSGLKKKASCGSLSSITSSMSVGSTEDGLKKRKKHWLKESIKTAFGRRKSRPNLNGELEVHEGGKIEEEDESEVVTQLKEELLRKERKLTDIRLEALTSQHQLHQMQDAMHRMRSEMETLRQENERLSRLGLSPHNRDVSSPNNHNFIPRYRDPTMVNGDVRMKVTVEYPQHVIHNDTDERSDNQTTLGFCLVARPITWQQLDKKIQTLFETFCQRIDPTSGLGLCSAAITSYKIGEAVRHVGGEAPELLPCGYIIGNVDTIVVRLRDGSEGSLESLALELLIDHETMKRYAQLVLDHGRVMLCGPAGTGKSSLANRLAEHVVRRIPKASGRGAIVRLDLKHRSENDVAEYLHQLSEDCSKPESCGREIPVILVLDDVHRSSRLREAFLPLLTTAAHSQLPYLIGVAQQNCASGLDLHQEFRWILCSTHSPPVSTFLERSLKRYLLSSSNPDDVMNRVVEWIPRCWRHVNKCIETHNSADVTLGPRIFASCPMDVTSAKTWFTDLWNFSVIPYIISAVKQGSKTNTNQWTDPTQWVKESWPWPDSCELLSIRPEDVAVESKQSDEIIAPSVTSQGGDPLLNMLMKLQEAASNYESDASHDDTFERSLDRALGDLS</sequence>
<keyword evidence="2 3" id="KW-0175">Coiled coil</keyword>
<reference evidence="6 7" key="1">
    <citation type="submission" date="2024-02" db="EMBL/GenBank/DDBJ databases">
        <authorList>
            <person name="Daric V."/>
            <person name="Darras S."/>
        </authorList>
    </citation>
    <scope>NUCLEOTIDE SEQUENCE [LARGE SCALE GENOMIC DNA]</scope>
</reference>
<feature type="compositionally biased region" description="Low complexity" evidence="4">
    <location>
        <begin position="508"/>
        <end position="518"/>
    </location>
</feature>
<evidence type="ECO:0000256" key="4">
    <source>
        <dbReference type="SAM" id="MobiDB-lite"/>
    </source>
</evidence>
<feature type="region of interest" description="Disordered" evidence="4">
    <location>
        <begin position="85"/>
        <end position="298"/>
    </location>
</feature>
<feature type="compositionally biased region" description="Low complexity" evidence="4">
    <location>
        <begin position="93"/>
        <end position="102"/>
    </location>
</feature>
<dbReference type="PANTHER" id="PTHR12784:SF28">
    <property type="entry name" value="PROTEIN SICKIE"/>
    <property type="match status" value="1"/>
</dbReference>
<feature type="compositionally biased region" description="Low complexity" evidence="4">
    <location>
        <begin position="179"/>
        <end position="190"/>
    </location>
</feature>
<comment type="caution">
    <text evidence="6">The sequence shown here is derived from an EMBL/GenBank/DDBJ whole genome shotgun (WGS) entry which is preliminary data.</text>
</comment>
<gene>
    <name evidence="6" type="ORF">CVLEPA_LOCUS15536</name>
</gene>
<comment type="similarity">
    <text evidence="1">Belongs to the Nav/unc-53 family.</text>
</comment>
<accession>A0ABP0FYA1</accession>
<dbReference type="Pfam" id="PF00004">
    <property type="entry name" value="AAA"/>
    <property type="match status" value="1"/>
</dbReference>
<feature type="compositionally biased region" description="Polar residues" evidence="4">
    <location>
        <begin position="157"/>
        <end position="166"/>
    </location>
</feature>
<feature type="domain" description="AAA+ ATPase" evidence="5">
    <location>
        <begin position="807"/>
        <end position="962"/>
    </location>
</feature>
<feature type="compositionally biased region" description="Polar residues" evidence="4">
    <location>
        <begin position="235"/>
        <end position="246"/>
    </location>
</feature>
<dbReference type="CDD" id="cd00009">
    <property type="entry name" value="AAA"/>
    <property type="match status" value="1"/>
</dbReference>
<dbReference type="Proteomes" id="UP001642483">
    <property type="component" value="Unassembled WGS sequence"/>
</dbReference>
<feature type="compositionally biased region" description="Low complexity" evidence="4">
    <location>
        <begin position="267"/>
        <end position="278"/>
    </location>
</feature>
<feature type="compositionally biased region" description="Polar residues" evidence="4">
    <location>
        <begin position="196"/>
        <end position="221"/>
    </location>
</feature>
<dbReference type="InterPro" id="IPR003593">
    <property type="entry name" value="AAA+_ATPase"/>
</dbReference>
<feature type="region of interest" description="Disordered" evidence="4">
    <location>
        <begin position="395"/>
        <end position="420"/>
    </location>
</feature>
<feature type="compositionally biased region" description="Polar residues" evidence="4">
    <location>
        <begin position="114"/>
        <end position="128"/>
    </location>
</feature>
<dbReference type="InterPro" id="IPR027417">
    <property type="entry name" value="P-loop_NTPase"/>
</dbReference>
<evidence type="ECO:0000313" key="6">
    <source>
        <dbReference type="EMBL" id="CAK8684562.1"/>
    </source>
</evidence>
<dbReference type="InterPro" id="IPR057568">
    <property type="entry name" value="CortBP2_NAV1-like_AAA_lid"/>
</dbReference>
<dbReference type="Gene3D" id="3.40.50.300">
    <property type="entry name" value="P-loop containing nucleotide triphosphate hydrolases"/>
    <property type="match status" value="1"/>
</dbReference>
<protein>
    <recommendedName>
        <fullName evidence="5">AAA+ ATPase domain-containing protein</fullName>
    </recommendedName>
</protein>
<dbReference type="InterPro" id="IPR039041">
    <property type="entry name" value="Nav/unc-53"/>
</dbReference>
<dbReference type="SMART" id="SM00382">
    <property type="entry name" value="AAA"/>
    <property type="match status" value="1"/>
</dbReference>
<dbReference type="Pfam" id="PF23092">
    <property type="entry name" value="Ubiquitin_6"/>
    <property type="match status" value="1"/>
</dbReference>
<dbReference type="InterPro" id="IPR057126">
    <property type="entry name" value="NAV1-like_ubiquitin-like"/>
</dbReference>
<evidence type="ECO:0000256" key="2">
    <source>
        <dbReference type="ARBA" id="ARBA00023054"/>
    </source>
</evidence>
<dbReference type="InterPro" id="IPR003959">
    <property type="entry name" value="ATPase_AAA_core"/>
</dbReference>
<evidence type="ECO:0000256" key="3">
    <source>
        <dbReference type="SAM" id="Coils"/>
    </source>
</evidence>
<organism evidence="6 7">
    <name type="scientific">Clavelina lepadiformis</name>
    <name type="common">Light-bulb sea squirt</name>
    <name type="synonym">Ascidia lepadiformis</name>
    <dbReference type="NCBI Taxonomy" id="159417"/>
    <lineage>
        <taxon>Eukaryota</taxon>
        <taxon>Metazoa</taxon>
        <taxon>Chordata</taxon>
        <taxon>Tunicata</taxon>
        <taxon>Ascidiacea</taxon>
        <taxon>Aplousobranchia</taxon>
        <taxon>Clavelinidae</taxon>
        <taxon>Clavelina</taxon>
    </lineage>
</organism>
<name>A0ABP0FYA1_CLALP</name>
<feature type="region of interest" description="Disordered" evidence="4">
    <location>
        <begin position="642"/>
        <end position="663"/>
    </location>
</feature>
<dbReference type="PANTHER" id="PTHR12784">
    <property type="entry name" value="STEERIN"/>
    <property type="match status" value="1"/>
</dbReference>
<feature type="coiled-coil region" evidence="3">
    <location>
        <begin position="585"/>
        <end position="640"/>
    </location>
</feature>
<evidence type="ECO:0000256" key="1">
    <source>
        <dbReference type="ARBA" id="ARBA00006255"/>
    </source>
</evidence>
<dbReference type="Pfam" id="PF25408">
    <property type="entry name" value="AAA_lid_NAV1"/>
    <property type="match status" value="1"/>
</dbReference>
<keyword evidence="7" id="KW-1185">Reference proteome</keyword>
<evidence type="ECO:0000259" key="5">
    <source>
        <dbReference type="SMART" id="SM00382"/>
    </source>
</evidence>
<dbReference type="SUPFAM" id="SSF52540">
    <property type="entry name" value="P-loop containing nucleoside triphosphate hydrolases"/>
    <property type="match status" value="1"/>
</dbReference>
<evidence type="ECO:0000313" key="7">
    <source>
        <dbReference type="Proteomes" id="UP001642483"/>
    </source>
</evidence>
<proteinExistence type="inferred from homology"/>
<feature type="region of interest" description="Disordered" evidence="4">
    <location>
        <begin position="40"/>
        <end position="59"/>
    </location>
</feature>
<feature type="region of interest" description="Disordered" evidence="4">
    <location>
        <begin position="499"/>
        <end position="518"/>
    </location>
</feature>